<dbReference type="AlphaFoldDB" id="A0A1I7X5G1"/>
<dbReference type="WBParaSite" id="Hba_12701">
    <property type="protein sequence ID" value="Hba_12701"/>
    <property type="gene ID" value="Hba_12701"/>
</dbReference>
<protein>
    <submittedName>
        <fullName evidence="2">Transposase</fullName>
    </submittedName>
</protein>
<evidence type="ECO:0000313" key="1">
    <source>
        <dbReference type="Proteomes" id="UP000095283"/>
    </source>
</evidence>
<keyword evidence="1" id="KW-1185">Reference proteome</keyword>
<organism evidence="1 2">
    <name type="scientific">Heterorhabditis bacteriophora</name>
    <name type="common">Entomopathogenic nematode worm</name>
    <dbReference type="NCBI Taxonomy" id="37862"/>
    <lineage>
        <taxon>Eukaryota</taxon>
        <taxon>Metazoa</taxon>
        <taxon>Ecdysozoa</taxon>
        <taxon>Nematoda</taxon>
        <taxon>Chromadorea</taxon>
        <taxon>Rhabditida</taxon>
        <taxon>Rhabditina</taxon>
        <taxon>Rhabditomorpha</taxon>
        <taxon>Strongyloidea</taxon>
        <taxon>Heterorhabditidae</taxon>
        <taxon>Heterorhabditis</taxon>
    </lineage>
</organism>
<proteinExistence type="predicted"/>
<name>A0A1I7X5G1_HETBA</name>
<dbReference type="Proteomes" id="UP000095283">
    <property type="component" value="Unplaced"/>
</dbReference>
<evidence type="ECO:0000313" key="2">
    <source>
        <dbReference type="WBParaSite" id="Hba_12701"/>
    </source>
</evidence>
<sequence length="31" mass="3494">MYGIVSLRDADLKTPYAEIILYALLGLICHQ</sequence>
<reference evidence="2" key="1">
    <citation type="submission" date="2016-11" db="UniProtKB">
        <authorList>
            <consortium name="WormBaseParasite"/>
        </authorList>
    </citation>
    <scope>IDENTIFICATION</scope>
</reference>
<accession>A0A1I7X5G1</accession>